<dbReference type="SUPFAM" id="SSF52096">
    <property type="entry name" value="ClpP/crotonase"/>
    <property type="match status" value="1"/>
</dbReference>
<dbReference type="PANTHER" id="PTHR43388">
    <property type="entry name" value="HYDROGENASE MATURATION FACTOR HOXX"/>
    <property type="match status" value="1"/>
</dbReference>
<keyword evidence="1" id="KW-0808">Transferase</keyword>
<dbReference type="GO" id="GO:0016740">
    <property type="term" value="F:transferase activity"/>
    <property type="evidence" value="ECO:0007669"/>
    <property type="project" value="UniProtKB-KW"/>
</dbReference>
<comment type="caution">
    <text evidence="1">The sequence shown here is derived from an EMBL/GenBank/DDBJ whole genome shotgun (WGS) entry which is preliminary data.</text>
</comment>
<organism evidence="1 2">
    <name type="scientific">Candidatus Thiomargarita nelsonii</name>
    <dbReference type="NCBI Taxonomy" id="1003181"/>
    <lineage>
        <taxon>Bacteria</taxon>
        <taxon>Pseudomonadati</taxon>
        <taxon>Pseudomonadota</taxon>
        <taxon>Gammaproteobacteria</taxon>
        <taxon>Thiotrichales</taxon>
        <taxon>Thiotrichaceae</taxon>
        <taxon>Thiomargarita</taxon>
    </lineage>
</organism>
<keyword evidence="2" id="KW-1185">Reference proteome</keyword>
<reference evidence="1 2" key="1">
    <citation type="submission" date="2016-05" db="EMBL/GenBank/DDBJ databases">
        <title>Single-cell genome of chain-forming Candidatus Thiomargarita nelsonii and comparison to other large sulfur-oxidizing bacteria.</title>
        <authorList>
            <person name="Winkel M."/>
            <person name="Salman V."/>
            <person name="Woyke T."/>
            <person name="Schulz-Vogt H."/>
            <person name="Richter M."/>
            <person name="Flood B."/>
            <person name="Bailey J."/>
            <person name="Amann R."/>
            <person name="Mussmann M."/>
        </authorList>
    </citation>
    <scope>NUCLEOTIDE SEQUENCE [LARGE SCALE GENOMIC DNA]</scope>
    <source>
        <strain evidence="1 2">THI036</strain>
    </source>
</reference>
<accession>A0A176RZ86</accession>
<evidence type="ECO:0000313" key="2">
    <source>
        <dbReference type="Proteomes" id="UP000076962"/>
    </source>
</evidence>
<dbReference type="PANTHER" id="PTHR43388:SF1">
    <property type="entry name" value="HYDROGENASE MATURATION FACTOR HOXX"/>
    <property type="match status" value="1"/>
</dbReference>
<name>A0A176RZ86_9GAMM</name>
<protein>
    <submittedName>
        <fullName evidence="1">Formyl transferase-like protein</fullName>
    </submittedName>
</protein>
<sequence length="76" mass="8663">MALAADKVYARDGIVLNPHYKTMGLYGSEYWTYLLPRRVGQEKAIELTENCLPISTTEPKCHYAGFLYFSQMVLGK</sequence>
<dbReference type="AlphaFoldDB" id="A0A176RZ86"/>
<proteinExistence type="predicted"/>
<evidence type="ECO:0000313" key="1">
    <source>
        <dbReference type="EMBL" id="OAD21112.1"/>
    </source>
</evidence>
<dbReference type="InterPro" id="IPR029045">
    <property type="entry name" value="ClpP/crotonase-like_dom_sf"/>
</dbReference>
<dbReference type="PATRIC" id="fig|1003181.4.peg.4228"/>
<dbReference type="EMBL" id="LUTY01001866">
    <property type="protein sequence ID" value="OAD21112.1"/>
    <property type="molecule type" value="Genomic_DNA"/>
</dbReference>
<dbReference type="InterPro" id="IPR047180">
    <property type="entry name" value="HoxX-like"/>
</dbReference>
<gene>
    <name evidence="1" type="ORF">THIOM_003134</name>
</gene>
<dbReference type="Gene3D" id="3.90.226.10">
    <property type="entry name" value="2-enoyl-CoA Hydratase, Chain A, domain 1"/>
    <property type="match status" value="1"/>
</dbReference>
<dbReference type="Proteomes" id="UP000076962">
    <property type="component" value="Unassembled WGS sequence"/>
</dbReference>